<organism evidence="2 3">
    <name type="scientific">Haloarcula limicola</name>
    <dbReference type="NCBI Taxonomy" id="1429915"/>
    <lineage>
        <taxon>Archaea</taxon>
        <taxon>Methanobacteriati</taxon>
        <taxon>Methanobacteriota</taxon>
        <taxon>Stenosarchaea group</taxon>
        <taxon>Halobacteria</taxon>
        <taxon>Halobacteriales</taxon>
        <taxon>Haloarculaceae</taxon>
        <taxon>Haloarcula</taxon>
    </lineage>
</organism>
<evidence type="ECO:0000256" key="1">
    <source>
        <dbReference type="SAM" id="Phobius"/>
    </source>
</evidence>
<dbReference type="EMBL" id="JAHQXF010000002">
    <property type="protein sequence ID" value="MBV0924494.1"/>
    <property type="molecule type" value="Genomic_DNA"/>
</dbReference>
<keyword evidence="1" id="KW-1133">Transmembrane helix</keyword>
<feature type="transmembrane region" description="Helical" evidence="1">
    <location>
        <begin position="31"/>
        <end position="49"/>
    </location>
</feature>
<gene>
    <name evidence="2" type="ORF">KTS45_09820</name>
</gene>
<keyword evidence="1" id="KW-0812">Transmembrane</keyword>
<accession>A0A8J8C4S2</accession>
<dbReference type="OrthoDB" id="377012at2157"/>
<dbReference type="RefSeq" id="WP_162319061.1">
    <property type="nucleotide sequence ID" value="NZ_JAHQXF010000002.1"/>
</dbReference>
<proteinExistence type="predicted"/>
<name>A0A8J8C4S2_9EURY</name>
<keyword evidence="3" id="KW-1185">Reference proteome</keyword>
<reference evidence="2 3" key="1">
    <citation type="submission" date="2021-06" db="EMBL/GenBank/DDBJ databases">
        <title>New haloarchaea isolates fom saline soil.</title>
        <authorList>
            <person name="Duran-Viseras A."/>
            <person name="Sanchez-Porro C.S."/>
            <person name="Ventosa A."/>
        </authorList>
    </citation>
    <scope>NUCLEOTIDE SEQUENCE [LARGE SCALE GENOMIC DNA]</scope>
    <source>
        <strain evidence="2 3">JCM 183640</strain>
    </source>
</reference>
<protein>
    <submittedName>
        <fullName evidence="2">Uncharacterized protein</fullName>
    </submittedName>
</protein>
<evidence type="ECO:0000313" key="2">
    <source>
        <dbReference type="EMBL" id="MBV0924494.1"/>
    </source>
</evidence>
<comment type="caution">
    <text evidence="2">The sequence shown here is derived from an EMBL/GenBank/DDBJ whole genome shotgun (WGS) entry which is preliminary data.</text>
</comment>
<sequence>MEIVHWTVFTSLSAVGTLPLIITLTTQFAPIVLAGVFFAILGFSIVAFHEHRSDGIV</sequence>
<dbReference type="AlphaFoldDB" id="A0A8J8C4S2"/>
<evidence type="ECO:0000313" key="3">
    <source>
        <dbReference type="Proteomes" id="UP000766550"/>
    </source>
</evidence>
<dbReference type="Proteomes" id="UP000766550">
    <property type="component" value="Unassembled WGS sequence"/>
</dbReference>
<keyword evidence="1" id="KW-0472">Membrane</keyword>